<dbReference type="Pfam" id="PF01370">
    <property type="entry name" value="Epimerase"/>
    <property type="match status" value="1"/>
</dbReference>
<dbReference type="Proteomes" id="UP000324738">
    <property type="component" value="Unassembled WGS sequence"/>
</dbReference>
<dbReference type="OrthoDB" id="9801056at2"/>
<evidence type="ECO:0000259" key="1">
    <source>
        <dbReference type="Pfam" id="PF01370"/>
    </source>
</evidence>
<dbReference type="PANTHER" id="PTHR43245">
    <property type="entry name" value="BIFUNCTIONAL POLYMYXIN RESISTANCE PROTEIN ARNA"/>
    <property type="match status" value="1"/>
</dbReference>
<feature type="domain" description="NAD-dependent epimerase/dehydratase" evidence="1">
    <location>
        <begin position="3"/>
        <end position="229"/>
    </location>
</feature>
<dbReference type="PANTHER" id="PTHR43245:SF55">
    <property type="entry name" value="NAD(P)-BINDING DOMAIN-CONTAINING PROTEIN"/>
    <property type="match status" value="1"/>
</dbReference>
<sequence length="319" mass="34723">MRILVSGSTGFIGRKLVQRLLDDGHDVIVLLREDSADADPRVDVLRVPRDLSTLKRRDDWPARVDAVVHLGGLNPERGDPAMDDSLALMRANAEGTAALARISAGKGARRLIFASSANIHSMFDGKPIIEDDKPAPVDFYAASKLEAERRLRAELEDSSTEFTILRLPAVYGPGGRGAISMLERLAKSRMPLPFRSATNRRSVLALDNAVDAFVSCLTHPGAAGRTFLVADRDPVTLAELVAPVRAARGRGPGMFSMPVALLKLMARMIGRGATADRLFSTFVIDTSRIRSRIGWRPRLSTAEALMQYNKPGASNNERS</sequence>
<organism evidence="2 3">
    <name type="scientific">Aureimonas fodinaquatilis</name>
    <dbReference type="NCBI Taxonomy" id="2565783"/>
    <lineage>
        <taxon>Bacteria</taxon>
        <taxon>Pseudomonadati</taxon>
        <taxon>Pseudomonadota</taxon>
        <taxon>Alphaproteobacteria</taxon>
        <taxon>Hyphomicrobiales</taxon>
        <taxon>Aurantimonadaceae</taxon>
        <taxon>Aureimonas</taxon>
    </lineage>
</organism>
<evidence type="ECO:0000313" key="3">
    <source>
        <dbReference type="Proteomes" id="UP000324738"/>
    </source>
</evidence>
<proteinExistence type="predicted"/>
<dbReference type="RefSeq" id="WP_149300228.1">
    <property type="nucleotide sequence ID" value="NZ_VTWH01000002.1"/>
</dbReference>
<reference evidence="2 3" key="1">
    <citation type="submission" date="2019-08" db="EMBL/GenBank/DDBJ databases">
        <title>Aureimonas fodiniaquatilis sp. nov., isolated from a coal mine wastewater.</title>
        <authorList>
            <person name="Kim W."/>
        </authorList>
    </citation>
    <scope>NUCLEOTIDE SEQUENCE [LARGE SCALE GENOMIC DNA]</scope>
    <source>
        <strain evidence="2 3">CAU 1482</strain>
    </source>
</reference>
<dbReference type="InterPro" id="IPR036291">
    <property type="entry name" value="NAD(P)-bd_dom_sf"/>
</dbReference>
<dbReference type="EMBL" id="VTWH01000002">
    <property type="protein sequence ID" value="KAA0970916.1"/>
    <property type="molecule type" value="Genomic_DNA"/>
</dbReference>
<comment type="caution">
    <text evidence="2">The sequence shown here is derived from an EMBL/GenBank/DDBJ whole genome shotgun (WGS) entry which is preliminary data.</text>
</comment>
<dbReference type="Gene3D" id="3.40.50.720">
    <property type="entry name" value="NAD(P)-binding Rossmann-like Domain"/>
    <property type="match status" value="1"/>
</dbReference>
<protein>
    <submittedName>
        <fullName evidence="2">NAD-dependent epimerase/dehydratase family protein</fullName>
    </submittedName>
</protein>
<accession>A0A5B0DWP4</accession>
<dbReference type="AlphaFoldDB" id="A0A5B0DWP4"/>
<keyword evidence="3" id="KW-1185">Reference proteome</keyword>
<gene>
    <name evidence="2" type="ORF">FPY71_10645</name>
</gene>
<dbReference type="InterPro" id="IPR050177">
    <property type="entry name" value="Lipid_A_modif_metabolic_enz"/>
</dbReference>
<name>A0A5B0DWP4_9HYPH</name>
<dbReference type="SUPFAM" id="SSF51735">
    <property type="entry name" value="NAD(P)-binding Rossmann-fold domains"/>
    <property type="match status" value="1"/>
</dbReference>
<evidence type="ECO:0000313" key="2">
    <source>
        <dbReference type="EMBL" id="KAA0970916.1"/>
    </source>
</evidence>
<dbReference type="InterPro" id="IPR001509">
    <property type="entry name" value="Epimerase_deHydtase"/>
</dbReference>